<protein>
    <recommendedName>
        <fullName evidence="2">DUF6891 domain-containing protein</fullName>
    </recommendedName>
</protein>
<dbReference type="InterPro" id="IPR054186">
    <property type="entry name" value="DUF6891"/>
</dbReference>
<proteinExistence type="predicted"/>
<feature type="region of interest" description="Disordered" evidence="1">
    <location>
        <begin position="136"/>
        <end position="158"/>
    </location>
</feature>
<sequence length="172" mass="19737">MMRSGSITWRVKSGFYTSDETIETAFSSLERNHSILARMNFTCCQTCGIDEISGDQDEDSRGYVFFHKQDTEGVTLNGEDLCLAFGSFKKSEKRNRAVGEVIVRSLKRGGLRVEWEGNMGRRITVHREEWRRRIGEDEEVEDVSDEDFNSEFLSSGEKSIVSTKWREESQGL</sequence>
<comment type="caution">
    <text evidence="3">The sequence shown here is derived from an EMBL/GenBank/DDBJ whole genome shotgun (WGS) entry which is preliminary data.</text>
</comment>
<keyword evidence="4" id="KW-1185">Reference proteome</keyword>
<dbReference type="Proteomes" id="UP001610334">
    <property type="component" value="Unassembled WGS sequence"/>
</dbReference>
<dbReference type="EMBL" id="JBFXLT010000160">
    <property type="protein sequence ID" value="KAL2802874.1"/>
    <property type="molecule type" value="Genomic_DNA"/>
</dbReference>
<organism evidence="3 4">
    <name type="scientific">Aspergillus granulosus</name>
    <dbReference type="NCBI Taxonomy" id="176169"/>
    <lineage>
        <taxon>Eukaryota</taxon>
        <taxon>Fungi</taxon>
        <taxon>Dikarya</taxon>
        <taxon>Ascomycota</taxon>
        <taxon>Pezizomycotina</taxon>
        <taxon>Eurotiomycetes</taxon>
        <taxon>Eurotiomycetidae</taxon>
        <taxon>Eurotiales</taxon>
        <taxon>Aspergillaceae</taxon>
        <taxon>Aspergillus</taxon>
        <taxon>Aspergillus subgen. Nidulantes</taxon>
    </lineage>
</organism>
<accession>A0ABR4GWE7</accession>
<feature type="compositionally biased region" description="Acidic residues" evidence="1">
    <location>
        <begin position="136"/>
        <end position="149"/>
    </location>
</feature>
<evidence type="ECO:0000256" key="1">
    <source>
        <dbReference type="SAM" id="MobiDB-lite"/>
    </source>
</evidence>
<reference evidence="3 4" key="1">
    <citation type="submission" date="2024-07" db="EMBL/GenBank/DDBJ databases">
        <title>Section-level genome sequencing and comparative genomics of Aspergillus sections Usti and Cavernicolus.</title>
        <authorList>
            <consortium name="Lawrence Berkeley National Laboratory"/>
            <person name="Nybo J.L."/>
            <person name="Vesth T.C."/>
            <person name="Theobald S."/>
            <person name="Frisvad J.C."/>
            <person name="Larsen T.O."/>
            <person name="Kjaerboelling I."/>
            <person name="Rothschild-Mancinelli K."/>
            <person name="Lyhne E.K."/>
            <person name="Kogle M.E."/>
            <person name="Barry K."/>
            <person name="Clum A."/>
            <person name="Na H."/>
            <person name="Ledsgaard L."/>
            <person name="Lin J."/>
            <person name="Lipzen A."/>
            <person name="Kuo A."/>
            <person name="Riley R."/>
            <person name="Mondo S."/>
            <person name="Labutti K."/>
            <person name="Haridas S."/>
            <person name="Pangalinan J."/>
            <person name="Salamov A.A."/>
            <person name="Simmons B.A."/>
            <person name="Magnuson J.K."/>
            <person name="Chen J."/>
            <person name="Drula E."/>
            <person name="Henrissat B."/>
            <person name="Wiebenga A."/>
            <person name="Lubbers R.J."/>
            <person name="Gomes A.C."/>
            <person name="Makela M.R."/>
            <person name="Stajich J."/>
            <person name="Grigoriev I.V."/>
            <person name="Mortensen U.H."/>
            <person name="De Vries R.P."/>
            <person name="Baker S.E."/>
            <person name="Andersen M.R."/>
        </authorList>
    </citation>
    <scope>NUCLEOTIDE SEQUENCE [LARGE SCALE GENOMIC DNA]</scope>
    <source>
        <strain evidence="3 4">CBS 588.65</strain>
    </source>
</reference>
<evidence type="ECO:0000313" key="3">
    <source>
        <dbReference type="EMBL" id="KAL2802874.1"/>
    </source>
</evidence>
<gene>
    <name evidence="3" type="ORF">BJX63DRAFT_425737</name>
</gene>
<evidence type="ECO:0000259" key="2">
    <source>
        <dbReference type="Pfam" id="PF21831"/>
    </source>
</evidence>
<feature type="domain" description="DUF6891" evidence="2">
    <location>
        <begin position="20"/>
        <end position="133"/>
    </location>
</feature>
<dbReference type="Pfam" id="PF21831">
    <property type="entry name" value="DUF6891"/>
    <property type="match status" value="1"/>
</dbReference>
<evidence type="ECO:0000313" key="4">
    <source>
        <dbReference type="Proteomes" id="UP001610334"/>
    </source>
</evidence>
<name>A0ABR4GWE7_9EURO</name>